<name>A0A6C0K9X1_9ZZZZ</name>
<proteinExistence type="predicted"/>
<dbReference type="EMBL" id="MN740847">
    <property type="protein sequence ID" value="QHU14852.1"/>
    <property type="molecule type" value="Genomic_DNA"/>
</dbReference>
<sequence>MASLKNSPGEYCLQQKAFCNQQQYLHYKNSRVPQINKIPGLGINAGNMSGGYYDNVLSNNTANIESNLFGIKQIDLTKKHTKFIPSLNKLDCQEFFKTPRVFVPEPLVIQKGQRPIGPYGGM</sequence>
<organism evidence="1">
    <name type="scientific">viral metagenome</name>
    <dbReference type="NCBI Taxonomy" id="1070528"/>
    <lineage>
        <taxon>unclassified sequences</taxon>
        <taxon>metagenomes</taxon>
        <taxon>organismal metagenomes</taxon>
    </lineage>
</organism>
<evidence type="ECO:0000313" key="1">
    <source>
        <dbReference type="EMBL" id="QHU14852.1"/>
    </source>
</evidence>
<protein>
    <submittedName>
        <fullName evidence="1">Uncharacterized protein</fullName>
    </submittedName>
</protein>
<reference evidence="1" key="1">
    <citation type="journal article" date="2020" name="Nature">
        <title>Giant virus diversity and host interactions through global metagenomics.</title>
        <authorList>
            <person name="Schulz F."/>
            <person name="Roux S."/>
            <person name="Paez-Espino D."/>
            <person name="Jungbluth S."/>
            <person name="Walsh D.A."/>
            <person name="Denef V.J."/>
            <person name="McMahon K.D."/>
            <person name="Konstantinidis K.T."/>
            <person name="Eloe-Fadrosh E.A."/>
            <person name="Kyrpides N.C."/>
            <person name="Woyke T."/>
        </authorList>
    </citation>
    <scope>NUCLEOTIDE SEQUENCE</scope>
    <source>
        <strain evidence="1">GVMAG-S-1102244-55</strain>
    </source>
</reference>
<accession>A0A6C0K9X1</accession>
<dbReference type="AlphaFoldDB" id="A0A6C0K9X1"/>